<evidence type="ECO:0008006" key="4">
    <source>
        <dbReference type="Google" id="ProtNLM"/>
    </source>
</evidence>
<keyword evidence="1" id="KW-0812">Transmembrane</keyword>
<protein>
    <recommendedName>
        <fullName evidence="4">Transmembrane protein</fullName>
    </recommendedName>
</protein>
<dbReference type="AlphaFoldDB" id="A0A9N8KZZ1"/>
<evidence type="ECO:0000256" key="1">
    <source>
        <dbReference type="SAM" id="Phobius"/>
    </source>
</evidence>
<sequence>MLAFSPSQRNPLKSKSVEVGLLYCLFAPEARTSECGANGTGILERRKGILASVFRKASKNVGPAPDLRVGLPSHRAMRVTEQRVHLCMRTRLCTIICPAWLAGVIVTLATVAKIAQDNDSWENLEDVFAQQ</sequence>
<evidence type="ECO:0000313" key="3">
    <source>
        <dbReference type="Proteomes" id="UP001154114"/>
    </source>
</evidence>
<evidence type="ECO:0000313" key="2">
    <source>
        <dbReference type="EMBL" id="CAD0193820.1"/>
    </source>
</evidence>
<accession>A0A9N8KZZ1</accession>
<organism evidence="2 3">
    <name type="scientific">Chrysodeixis includens</name>
    <name type="common">Soybean looper</name>
    <name type="synonym">Pseudoplusia includens</name>
    <dbReference type="NCBI Taxonomy" id="689277"/>
    <lineage>
        <taxon>Eukaryota</taxon>
        <taxon>Metazoa</taxon>
        <taxon>Ecdysozoa</taxon>
        <taxon>Arthropoda</taxon>
        <taxon>Hexapoda</taxon>
        <taxon>Insecta</taxon>
        <taxon>Pterygota</taxon>
        <taxon>Neoptera</taxon>
        <taxon>Endopterygota</taxon>
        <taxon>Lepidoptera</taxon>
        <taxon>Glossata</taxon>
        <taxon>Ditrysia</taxon>
        <taxon>Noctuoidea</taxon>
        <taxon>Noctuidae</taxon>
        <taxon>Plusiinae</taxon>
        <taxon>Chrysodeixis</taxon>
    </lineage>
</organism>
<keyword evidence="1" id="KW-1133">Transmembrane helix</keyword>
<proteinExistence type="predicted"/>
<gene>
    <name evidence="2" type="ORF">CINC_LOCUS117</name>
</gene>
<keyword evidence="1" id="KW-0472">Membrane</keyword>
<keyword evidence="3" id="KW-1185">Reference proteome</keyword>
<feature type="transmembrane region" description="Helical" evidence="1">
    <location>
        <begin position="92"/>
        <end position="115"/>
    </location>
</feature>
<dbReference type="EMBL" id="LR824004">
    <property type="protein sequence ID" value="CAD0193820.1"/>
    <property type="molecule type" value="Genomic_DNA"/>
</dbReference>
<dbReference type="Proteomes" id="UP001154114">
    <property type="component" value="Chromosome 1"/>
</dbReference>
<name>A0A9N8KZZ1_CHRIL</name>
<reference evidence="2" key="1">
    <citation type="submission" date="2021-12" db="EMBL/GenBank/DDBJ databases">
        <authorList>
            <person name="King R."/>
        </authorList>
    </citation>
    <scope>NUCLEOTIDE SEQUENCE</scope>
</reference>